<comment type="caution">
    <text evidence="1">The sequence shown here is derived from an EMBL/GenBank/DDBJ whole genome shotgun (WGS) entry which is preliminary data.</text>
</comment>
<name>A0ACC0CAZ1_CATRO</name>
<evidence type="ECO:0000313" key="2">
    <source>
        <dbReference type="Proteomes" id="UP001060085"/>
    </source>
</evidence>
<gene>
    <name evidence="1" type="ORF">M9H77_03245</name>
</gene>
<organism evidence="1 2">
    <name type="scientific">Catharanthus roseus</name>
    <name type="common">Madagascar periwinkle</name>
    <name type="synonym">Vinca rosea</name>
    <dbReference type="NCBI Taxonomy" id="4058"/>
    <lineage>
        <taxon>Eukaryota</taxon>
        <taxon>Viridiplantae</taxon>
        <taxon>Streptophyta</taxon>
        <taxon>Embryophyta</taxon>
        <taxon>Tracheophyta</taxon>
        <taxon>Spermatophyta</taxon>
        <taxon>Magnoliopsida</taxon>
        <taxon>eudicotyledons</taxon>
        <taxon>Gunneridae</taxon>
        <taxon>Pentapetalae</taxon>
        <taxon>asterids</taxon>
        <taxon>lamiids</taxon>
        <taxon>Gentianales</taxon>
        <taxon>Apocynaceae</taxon>
        <taxon>Rauvolfioideae</taxon>
        <taxon>Vinceae</taxon>
        <taxon>Catharanthinae</taxon>
        <taxon>Catharanthus</taxon>
    </lineage>
</organism>
<reference evidence="2" key="1">
    <citation type="journal article" date="2023" name="Nat. Plants">
        <title>Single-cell RNA sequencing provides a high-resolution roadmap for understanding the multicellular compartmentation of specialized metabolism.</title>
        <authorList>
            <person name="Sun S."/>
            <person name="Shen X."/>
            <person name="Li Y."/>
            <person name="Li Y."/>
            <person name="Wang S."/>
            <person name="Li R."/>
            <person name="Zhang H."/>
            <person name="Shen G."/>
            <person name="Guo B."/>
            <person name="Wei J."/>
            <person name="Xu J."/>
            <person name="St-Pierre B."/>
            <person name="Chen S."/>
            <person name="Sun C."/>
        </authorList>
    </citation>
    <scope>NUCLEOTIDE SEQUENCE [LARGE SCALE GENOMIC DNA]</scope>
</reference>
<dbReference type="Proteomes" id="UP001060085">
    <property type="component" value="Linkage Group LG01"/>
</dbReference>
<protein>
    <submittedName>
        <fullName evidence="1">Uncharacterized protein</fullName>
    </submittedName>
</protein>
<sequence length="138" mass="15339">MPEHGHIKINVDASVCKDYTGIGIVAKDNHGNILAALSQNLPRCSSALAMGGLTVIQESTKMKRRSLASERLYTGHSRHAQALNSEGRFSSSKLKSPKLHRIQEIFLFRSTCGGKNTGREASWRPKKSWMLICFKQNN</sequence>
<accession>A0ACC0CAZ1</accession>
<evidence type="ECO:0000313" key="1">
    <source>
        <dbReference type="EMBL" id="KAI5682017.1"/>
    </source>
</evidence>
<dbReference type="EMBL" id="CM044701">
    <property type="protein sequence ID" value="KAI5682017.1"/>
    <property type="molecule type" value="Genomic_DNA"/>
</dbReference>
<proteinExistence type="predicted"/>
<keyword evidence="2" id="KW-1185">Reference proteome</keyword>